<name>A0A382GWF4_9ZZZZ</name>
<sequence>MIKQMNPIKKSLLILFLLCFAVSGYSDASNYEVGDVFESKKRTTSVVLFELKGDLLRYIRQHGSKTGSFRQMDTSYTYEVQKGDKIILLKSYKEAEGKIFRVALVAKKKSRKQDSPYYYAVPKQFYQLTFVEHLTE</sequence>
<dbReference type="AlphaFoldDB" id="A0A382GWF4"/>
<gene>
    <name evidence="1" type="ORF">METZ01_LOCUS231747</name>
</gene>
<reference evidence="1" key="1">
    <citation type="submission" date="2018-05" db="EMBL/GenBank/DDBJ databases">
        <authorList>
            <person name="Lanie J.A."/>
            <person name="Ng W.-L."/>
            <person name="Kazmierczak K.M."/>
            <person name="Andrzejewski T.M."/>
            <person name="Davidsen T.M."/>
            <person name="Wayne K.J."/>
            <person name="Tettelin H."/>
            <person name="Glass J.I."/>
            <person name="Rusch D."/>
            <person name="Podicherti R."/>
            <person name="Tsui H.-C.T."/>
            <person name="Winkler M.E."/>
        </authorList>
    </citation>
    <scope>NUCLEOTIDE SEQUENCE</scope>
</reference>
<evidence type="ECO:0000313" key="1">
    <source>
        <dbReference type="EMBL" id="SVB78893.1"/>
    </source>
</evidence>
<organism evidence="1">
    <name type="scientific">marine metagenome</name>
    <dbReference type="NCBI Taxonomy" id="408172"/>
    <lineage>
        <taxon>unclassified sequences</taxon>
        <taxon>metagenomes</taxon>
        <taxon>ecological metagenomes</taxon>
    </lineage>
</organism>
<protein>
    <submittedName>
        <fullName evidence="1">Uncharacterized protein</fullName>
    </submittedName>
</protein>
<accession>A0A382GWF4</accession>
<proteinExistence type="predicted"/>
<dbReference type="EMBL" id="UINC01057582">
    <property type="protein sequence ID" value="SVB78893.1"/>
    <property type="molecule type" value="Genomic_DNA"/>
</dbReference>